<dbReference type="SUPFAM" id="SSF48403">
    <property type="entry name" value="Ankyrin repeat"/>
    <property type="match status" value="1"/>
</dbReference>
<dbReference type="PROSITE" id="PS50297">
    <property type="entry name" value="ANK_REP_REGION"/>
    <property type="match status" value="2"/>
</dbReference>
<organism evidence="2 3">
    <name type="scientific">Panicum miliaceum</name>
    <name type="common">Proso millet</name>
    <name type="synonym">Broomcorn millet</name>
    <dbReference type="NCBI Taxonomy" id="4540"/>
    <lineage>
        <taxon>Eukaryota</taxon>
        <taxon>Viridiplantae</taxon>
        <taxon>Streptophyta</taxon>
        <taxon>Embryophyta</taxon>
        <taxon>Tracheophyta</taxon>
        <taxon>Spermatophyta</taxon>
        <taxon>Magnoliopsida</taxon>
        <taxon>Liliopsida</taxon>
        <taxon>Poales</taxon>
        <taxon>Poaceae</taxon>
        <taxon>PACMAD clade</taxon>
        <taxon>Panicoideae</taxon>
        <taxon>Panicodae</taxon>
        <taxon>Paniceae</taxon>
        <taxon>Panicinae</taxon>
        <taxon>Panicum</taxon>
        <taxon>Panicum sect. Panicum</taxon>
    </lineage>
</organism>
<protein>
    <submittedName>
        <fullName evidence="2">Uncharacterized protein</fullName>
    </submittedName>
</protein>
<feature type="repeat" description="ANK" evidence="1">
    <location>
        <begin position="79"/>
        <end position="103"/>
    </location>
</feature>
<dbReference type="InterPro" id="IPR036770">
    <property type="entry name" value="Ankyrin_rpt-contain_sf"/>
</dbReference>
<dbReference type="PANTHER" id="PTHR46224">
    <property type="entry name" value="ANKYRIN REPEAT FAMILY PROTEIN"/>
    <property type="match status" value="1"/>
</dbReference>
<sequence>MAPPLTGGSGTLERRLLQASADGDLRLFKGTLILGGLLIRAAGIASALDGGKGRIAEAVAVCTYLVEELHLDVNTTDDSGETPLAYAVRGGTVETVRFLLDHGMCGMIEALVSRGADVDSFSYCGTPLHAAVIGKQDAAVKVLLDHHADGVGQLTPLIVAANEGLTDFYKCLLDAGADPDVRDDAYERWSIS</sequence>
<dbReference type="STRING" id="4540.A0A3L6RQU9"/>
<evidence type="ECO:0000313" key="2">
    <source>
        <dbReference type="EMBL" id="RLN08152.1"/>
    </source>
</evidence>
<proteinExistence type="predicted"/>
<accession>A0A3L6RQU9</accession>
<dbReference type="Gene3D" id="1.25.40.20">
    <property type="entry name" value="Ankyrin repeat-containing domain"/>
    <property type="match status" value="2"/>
</dbReference>
<name>A0A3L6RQU9_PANMI</name>
<dbReference type="SMART" id="SM00248">
    <property type="entry name" value="ANK"/>
    <property type="match status" value="3"/>
</dbReference>
<keyword evidence="3" id="KW-1185">Reference proteome</keyword>
<dbReference type="Proteomes" id="UP000275267">
    <property type="component" value="Unassembled WGS sequence"/>
</dbReference>
<gene>
    <name evidence="2" type="ORF">C2845_PM11G05420</name>
</gene>
<comment type="caution">
    <text evidence="2">The sequence shown here is derived from an EMBL/GenBank/DDBJ whole genome shotgun (WGS) entry which is preliminary data.</text>
</comment>
<keyword evidence="1" id="KW-0040">ANK repeat</keyword>
<dbReference type="PANTHER" id="PTHR46224:SF48">
    <property type="entry name" value="OS02G0493050 PROTEIN"/>
    <property type="match status" value="1"/>
</dbReference>
<dbReference type="PROSITE" id="PS50088">
    <property type="entry name" value="ANK_REPEAT"/>
    <property type="match status" value="2"/>
</dbReference>
<evidence type="ECO:0000256" key="1">
    <source>
        <dbReference type="PROSITE-ProRule" id="PRU00023"/>
    </source>
</evidence>
<feature type="repeat" description="ANK" evidence="1">
    <location>
        <begin position="152"/>
        <end position="184"/>
    </location>
</feature>
<dbReference type="InterPro" id="IPR051616">
    <property type="entry name" value="Cul2-RING_E3_ligase_SR"/>
</dbReference>
<dbReference type="AlphaFoldDB" id="A0A3L6RQU9"/>
<dbReference type="Pfam" id="PF12796">
    <property type="entry name" value="Ank_2"/>
    <property type="match status" value="2"/>
</dbReference>
<dbReference type="EMBL" id="PQIB02000007">
    <property type="protein sequence ID" value="RLN08152.1"/>
    <property type="molecule type" value="Genomic_DNA"/>
</dbReference>
<dbReference type="OrthoDB" id="630068at2759"/>
<evidence type="ECO:0000313" key="3">
    <source>
        <dbReference type="Proteomes" id="UP000275267"/>
    </source>
</evidence>
<dbReference type="InterPro" id="IPR002110">
    <property type="entry name" value="Ankyrin_rpt"/>
</dbReference>
<reference evidence="3" key="1">
    <citation type="journal article" date="2019" name="Nat. Commun.">
        <title>The genome of broomcorn millet.</title>
        <authorList>
            <person name="Zou C."/>
            <person name="Miki D."/>
            <person name="Li D."/>
            <person name="Tang Q."/>
            <person name="Xiao L."/>
            <person name="Rajput S."/>
            <person name="Deng P."/>
            <person name="Jia W."/>
            <person name="Huang R."/>
            <person name="Zhang M."/>
            <person name="Sun Y."/>
            <person name="Hu J."/>
            <person name="Fu X."/>
            <person name="Schnable P.S."/>
            <person name="Li F."/>
            <person name="Zhang H."/>
            <person name="Feng B."/>
            <person name="Zhu X."/>
            <person name="Liu R."/>
            <person name="Schnable J.C."/>
            <person name="Zhu J.-K."/>
            <person name="Zhang H."/>
        </authorList>
    </citation>
    <scope>NUCLEOTIDE SEQUENCE [LARGE SCALE GENOMIC DNA]</scope>
</reference>